<protein>
    <submittedName>
        <fullName evidence="4">Glycolate oxidase FAD binding subunit</fullName>
    </submittedName>
</protein>
<name>A0A1H1SD66_9MICO</name>
<accession>A0A1H1SD66</accession>
<feature type="domain" description="FAD-binding PCMH-type" evidence="3">
    <location>
        <begin position="3"/>
        <end position="188"/>
    </location>
</feature>
<dbReference type="PANTHER" id="PTHR11748">
    <property type="entry name" value="D-LACTATE DEHYDROGENASE"/>
    <property type="match status" value="1"/>
</dbReference>
<sequence length="388" mass="40412">MRMSLTTDELPRLASPGSIAELSELMARAHAENRTVAVFGGGTAFDDHPPASTPGLLIDLTSIAEVAVSSGAGDTIRAGAGSRITALNRFAAQSGQEILADLPLDRIDAGATLGGMIATAATGPRSLRRPRLAETVLSMTTVAADGTIARTAHGLHPELGGRDLRSLITGSWGTRAIIAEAEIGLTRRPEAQRFVWIPVTETAADLLVARRVPDAVVIERPPGSPATTVVLIEGETGEVEAEVGHLVAWNPGATPCGEPGWWGSRARLAATIGVSVAPSFIPTLIDAVDRLETTIGYPLQLRGSATGSFELGIGAPESEPGMATRVVLEHLRSFGLHHVAAWLIHAPAPVWGEVDAWGPRPGRQGLQELKALVDPRGILAPGRGTAGI</sequence>
<dbReference type="SUPFAM" id="SSF55103">
    <property type="entry name" value="FAD-linked oxidases, C-terminal domain"/>
    <property type="match status" value="1"/>
</dbReference>
<dbReference type="InterPro" id="IPR016169">
    <property type="entry name" value="FAD-bd_PCMH_sub2"/>
</dbReference>
<dbReference type="InterPro" id="IPR016166">
    <property type="entry name" value="FAD-bd_PCMH"/>
</dbReference>
<evidence type="ECO:0000259" key="3">
    <source>
        <dbReference type="PROSITE" id="PS51387"/>
    </source>
</evidence>
<evidence type="ECO:0000256" key="1">
    <source>
        <dbReference type="ARBA" id="ARBA00022630"/>
    </source>
</evidence>
<dbReference type="InterPro" id="IPR036318">
    <property type="entry name" value="FAD-bd_PCMH-like_sf"/>
</dbReference>
<keyword evidence="1" id="KW-0285">Flavoprotein</keyword>
<dbReference type="EMBL" id="LT629766">
    <property type="protein sequence ID" value="SDS45935.1"/>
    <property type="molecule type" value="Genomic_DNA"/>
</dbReference>
<dbReference type="InterPro" id="IPR006094">
    <property type="entry name" value="Oxid_FAD_bind_N"/>
</dbReference>
<dbReference type="STRING" id="1136497.SAMN04489752_1762"/>
<gene>
    <name evidence="4" type="ORF">SAMN04489752_1762</name>
</gene>
<dbReference type="PANTHER" id="PTHR11748:SF103">
    <property type="entry name" value="GLYCOLATE OXIDASE SUBUNIT GLCE"/>
    <property type="match status" value="1"/>
</dbReference>
<dbReference type="AlphaFoldDB" id="A0A1H1SD66"/>
<evidence type="ECO:0000313" key="4">
    <source>
        <dbReference type="EMBL" id="SDS45935.1"/>
    </source>
</evidence>
<reference evidence="5" key="1">
    <citation type="submission" date="2016-10" db="EMBL/GenBank/DDBJ databases">
        <authorList>
            <person name="Varghese N."/>
            <person name="Submissions S."/>
        </authorList>
    </citation>
    <scope>NUCLEOTIDE SEQUENCE [LARGE SCALE GENOMIC DNA]</scope>
    <source>
        <strain evidence="5">DSM 23676</strain>
    </source>
</reference>
<evidence type="ECO:0000313" key="5">
    <source>
        <dbReference type="Proteomes" id="UP000199597"/>
    </source>
</evidence>
<dbReference type="InterPro" id="IPR016164">
    <property type="entry name" value="FAD-linked_Oxase-like_C"/>
</dbReference>
<dbReference type="GO" id="GO:0003824">
    <property type="term" value="F:catalytic activity"/>
    <property type="evidence" value="ECO:0007669"/>
    <property type="project" value="InterPro"/>
</dbReference>
<evidence type="ECO:0000256" key="2">
    <source>
        <dbReference type="ARBA" id="ARBA00022827"/>
    </source>
</evidence>
<dbReference type="Gene3D" id="3.30.465.10">
    <property type="match status" value="1"/>
</dbReference>
<proteinExistence type="predicted"/>
<dbReference type="Pfam" id="PF01565">
    <property type="entry name" value="FAD_binding_4"/>
    <property type="match status" value="1"/>
</dbReference>
<dbReference type="PROSITE" id="PS51387">
    <property type="entry name" value="FAD_PCMH"/>
    <property type="match status" value="1"/>
</dbReference>
<dbReference type="GO" id="GO:0071949">
    <property type="term" value="F:FAD binding"/>
    <property type="evidence" value="ECO:0007669"/>
    <property type="project" value="InterPro"/>
</dbReference>
<dbReference type="Proteomes" id="UP000199597">
    <property type="component" value="Chromosome I"/>
</dbReference>
<dbReference type="SUPFAM" id="SSF56176">
    <property type="entry name" value="FAD-binding/transporter-associated domain-like"/>
    <property type="match status" value="1"/>
</dbReference>
<keyword evidence="2" id="KW-0274">FAD</keyword>
<organism evidence="4 5">
    <name type="scientific">Brevibacterium siliguriense</name>
    <dbReference type="NCBI Taxonomy" id="1136497"/>
    <lineage>
        <taxon>Bacteria</taxon>
        <taxon>Bacillati</taxon>
        <taxon>Actinomycetota</taxon>
        <taxon>Actinomycetes</taxon>
        <taxon>Micrococcales</taxon>
        <taxon>Brevibacteriaceae</taxon>
        <taxon>Brevibacterium</taxon>
    </lineage>
</organism>
<keyword evidence="5" id="KW-1185">Reference proteome</keyword>